<sequence>MGMSSEKVFDSDIKNPAALLEEFFSKHEYLSPEEKEAVSQAWTLLVTKAGDRVRECGKPYYLHPLRVANILAESKLDSPTLVAAILHTILDFNVTEEELKNQFGENVCNIILTVNKILNLPINTKTMHQSDAIRNMLFAMCDDARIILITLADRLDRIRNIKNFTAADQHMIASAVIEIWAPLADRLGMQAEKNEFEDLSLKYTNPAVFQQIKAIVSQKKDERSSYLEKAVNSIYKSADKMGMKIEIQSRAKHFYSIYQKMRKRNKEAGELFDLLALRILCNTPAECYTLVGIVHGLWKPLDGRFKDYIAMPKANGYQSLHTTVMCEGKPLEIQIRTHDMHNMAEHGIASHWLYKKGSSRELIEEDRLAIYNKLQQFKDSLTEGNNFETLKNELLGDEIYVFTPKGDVKKLPMGATAIDFAYSIHSAIGEKIIAAKADGKIIPLSKALQNTQIIEVITNPQAHPTEAQLKLVKTSKAHQKIHSWLMANDPTFSERLALKAEEAAAAQGIEGTVGTAGTGGTHFSRVKKSRPKKGKQEITEQKPRKKCGILVQGERRVLYNIAQCCHPEYPDLIAGYVTRTKGVSIHRADCLIYQRIPQKEERSVEVAWDDGHDQQ</sequence>
<dbReference type="Pfam" id="PF13328">
    <property type="entry name" value="HD_4"/>
    <property type="match status" value="1"/>
</dbReference>
<keyword evidence="4" id="KW-0418">Kinase</keyword>
<dbReference type="InterPro" id="IPR004811">
    <property type="entry name" value="RelA/Spo_fam"/>
</dbReference>
<dbReference type="SUPFAM" id="SSF81271">
    <property type="entry name" value="TGS-like"/>
    <property type="match status" value="1"/>
</dbReference>
<dbReference type="PROSITE" id="PS51880">
    <property type="entry name" value="TGS"/>
    <property type="match status" value="1"/>
</dbReference>
<dbReference type="GO" id="GO:0015949">
    <property type="term" value="P:nucleobase-containing small molecule interconversion"/>
    <property type="evidence" value="ECO:0007669"/>
    <property type="project" value="UniProtKB-ARBA"/>
</dbReference>
<accession>A0A1H9EH86</accession>
<dbReference type="SUPFAM" id="SSF81301">
    <property type="entry name" value="Nucleotidyltransferase"/>
    <property type="match status" value="1"/>
</dbReference>
<dbReference type="Proteomes" id="UP000182360">
    <property type="component" value="Unassembled WGS sequence"/>
</dbReference>
<evidence type="ECO:0000256" key="1">
    <source>
        <dbReference type="RuleBase" id="RU003847"/>
    </source>
</evidence>
<dbReference type="InterPro" id="IPR033655">
    <property type="entry name" value="TGS_RelA/SpoT"/>
</dbReference>
<dbReference type="eggNOG" id="COG0317">
    <property type="taxonomic scope" value="Bacteria"/>
</dbReference>
<dbReference type="GO" id="GO:0015969">
    <property type="term" value="P:guanosine tetraphosphate metabolic process"/>
    <property type="evidence" value="ECO:0007669"/>
    <property type="project" value="InterPro"/>
</dbReference>
<dbReference type="GO" id="GO:0005886">
    <property type="term" value="C:plasma membrane"/>
    <property type="evidence" value="ECO:0007669"/>
    <property type="project" value="TreeGrafter"/>
</dbReference>
<dbReference type="SMART" id="SM00954">
    <property type="entry name" value="RelA_SpoT"/>
    <property type="match status" value="1"/>
</dbReference>
<dbReference type="STRING" id="163.SAMN04487775_105109"/>
<dbReference type="InterPro" id="IPR012675">
    <property type="entry name" value="Beta-grasp_dom_sf"/>
</dbReference>
<keyword evidence="4" id="KW-0808">Transferase</keyword>
<dbReference type="InterPro" id="IPR004095">
    <property type="entry name" value="TGS"/>
</dbReference>
<dbReference type="AlphaFoldDB" id="A0A1H9EH86"/>
<proteinExistence type="inferred from homology"/>
<feature type="domain" description="TGS" evidence="3">
    <location>
        <begin position="397"/>
        <end position="458"/>
    </location>
</feature>
<dbReference type="FunFam" id="3.30.460.10:FF:000001">
    <property type="entry name" value="GTP pyrophosphokinase RelA"/>
    <property type="match status" value="1"/>
</dbReference>
<feature type="region of interest" description="Disordered" evidence="2">
    <location>
        <begin position="517"/>
        <end position="543"/>
    </location>
</feature>
<evidence type="ECO:0000313" key="5">
    <source>
        <dbReference type="Proteomes" id="UP000182360"/>
    </source>
</evidence>
<evidence type="ECO:0000256" key="2">
    <source>
        <dbReference type="SAM" id="MobiDB-lite"/>
    </source>
</evidence>
<dbReference type="GO" id="GO:0016301">
    <property type="term" value="F:kinase activity"/>
    <property type="evidence" value="ECO:0007669"/>
    <property type="project" value="UniProtKB-KW"/>
</dbReference>
<dbReference type="PANTHER" id="PTHR21262">
    <property type="entry name" value="GUANOSINE-3',5'-BIS DIPHOSPHATE 3'-PYROPHOSPHOHYDROLASE"/>
    <property type="match status" value="1"/>
</dbReference>
<name>A0A1H9EH86_9SPIR</name>
<keyword evidence="5" id="KW-1185">Reference proteome</keyword>
<dbReference type="Pfam" id="PF04607">
    <property type="entry name" value="RelA_SpoT"/>
    <property type="match status" value="1"/>
</dbReference>
<evidence type="ECO:0000313" key="4">
    <source>
        <dbReference type="EMBL" id="SEQ25126.1"/>
    </source>
</evidence>
<dbReference type="PANTHER" id="PTHR21262:SF31">
    <property type="entry name" value="GTP PYROPHOSPHOKINASE"/>
    <property type="match status" value="1"/>
</dbReference>
<reference evidence="4 5" key="1">
    <citation type="submission" date="2016-10" db="EMBL/GenBank/DDBJ databases">
        <authorList>
            <person name="de Groot N.N."/>
        </authorList>
    </citation>
    <scope>NUCLEOTIDE SEQUENCE [LARGE SCALE GENOMIC DNA]</scope>
    <source>
        <strain evidence="4 5">B25</strain>
    </source>
</reference>
<evidence type="ECO:0000259" key="3">
    <source>
        <dbReference type="PROSITE" id="PS51880"/>
    </source>
</evidence>
<dbReference type="Gene3D" id="3.10.20.30">
    <property type="match status" value="1"/>
</dbReference>
<dbReference type="Gene3D" id="3.30.460.10">
    <property type="entry name" value="Beta Polymerase, domain 2"/>
    <property type="match status" value="1"/>
</dbReference>
<dbReference type="CDD" id="cd01668">
    <property type="entry name" value="TGS_RSH"/>
    <property type="match status" value="1"/>
</dbReference>
<feature type="compositionally biased region" description="Basic residues" evidence="2">
    <location>
        <begin position="524"/>
        <end position="533"/>
    </location>
</feature>
<dbReference type="InterPro" id="IPR007685">
    <property type="entry name" value="RelA_SpoT"/>
</dbReference>
<gene>
    <name evidence="4" type="ORF">SAMN04487977_103163</name>
</gene>
<dbReference type="Gene3D" id="1.10.3210.10">
    <property type="entry name" value="Hypothetical protein af1432"/>
    <property type="match status" value="1"/>
</dbReference>
<dbReference type="InterPro" id="IPR043519">
    <property type="entry name" value="NT_sf"/>
</dbReference>
<dbReference type="CDD" id="cd05399">
    <property type="entry name" value="NT_Rel-Spo_like"/>
    <property type="match status" value="1"/>
</dbReference>
<protein>
    <submittedName>
        <fullName evidence="4">GTP pyrophosphokinase</fullName>
    </submittedName>
</protein>
<comment type="function">
    <text evidence="1">In eubacteria ppGpp (guanosine 3'-diphosphate 5'-diphosphate) is a mediator of the stringent response that coordinates a variety of cellular activities in response to changes in nutritional abundance.</text>
</comment>
<dbReference type="InterPro" id="IPR012676">
    <property type="entry name" value="TGS-like"/>
</dbReference>
<comment type="similarity">
    <text evidence="1">Belongs to the relA/spoT family.</text>
</comment>
<dbReference type="SUPFAM" id="SSF109604">
    <property type="entry name" value="HD-domain/PDEase-like"/>
    <property type="match status" value="1"/>
</dbReference>
<dbReference type="EMBL" id="FOFU01000003">
    <property type="protein sequence ID" value="SEQ25126.1"/>
    <property type="molecule type" value="Genomic_DNA"/>
</dbReference>
<organism evidence="4 5">
    <name type="scientific">Treponema bryantii</name>
    <dbReference type="NCBI Taxonomy" id="163"/>
    <lineage>
        <taxon>Bacteria</taxon>
        <taxon>Pseudomonadati</taxon>
        <taxon>Spirochaetota</taxon>
        <taxon>Spirochaetia</taxon>
        <taxon>Spirochaetales</taxon>
        <taxon>Treponemataceae</taxon>
        <taxon>Treponema</taxon>
    </lineage>
</organism>
<dbReference type="FunFam" id="3.10.20.30:FF:000002">
    <property type="entry name" value="GTP pyrophosphokinase (RelA/SpoT)"/>
    <property type="match status" value="1"/>
</dbReference>
<dbReference type="Pfam" id="PF02824">
    <property type="entry name" value="TGS"/>
    <property type="match status" value="1"/>
</dbReference>
<dbReference type="NCBIfam" id="TIGR00691">
    <property type="entry name" value="spoT_relA"/>
    <property type="match status" value="1"/>
</dbReference>